<dbReference type="InterPro" id="IPR036770">
    <property type="entry name" value="Ankyrin_rpt-contain_sf"/>
</dbReference>
<dbReference type="SUPFAM" id="SSF48403">
    <property type="entry name" value="Ankyrin repeat"/>
    <property type="match status" value="2"/>
</dbReference>
<sequence>MLAARKLSHNSLRYCTVKNLADEIFPRIMGATSAKEAWDTLKEEFHCSEKASEDVQNEIDPETRKRYEVLYVAALKGDWGKAEAIYKDYRGDAVASLSDVGDTAFHVAAGAGHTPFVKQLITSNCMEVDDLKKKNDEGNTAFTLAAMSGNIQLVLSILEKNEELAMIPNNSGMLPVQMAALLGLKDMVYQLYKVTKDKLKNEDRIELLVTLIDNDLYDVALLMVEDHPELAHFRVKGDQNEIGETALHALAQKPVTFNDHFDNSKQGIWKRCCCHRSHFHSPFDNYMKKLVQTKLAAVSGTIINVENKKMNPKALKLVELLWEAIVKRLDYYKISELIKKPWRLIYVAAKEGNIDFLSILIREHPDLIYKVDENGYSIFHTAVKYRRANIFELVHRTPSIKNTIVASQVGKEKNTILHLAAMLPVDQNRLNVVSGAALQMQRELWWFKDTIIDAIEPQQVIVKHQQPSHIHSNHSKLEHQHDLLSKSYNQPESAGYAVHTGAIDNNSLTTSQHHANHHIDRR</sequence>
<dbReference type="PANTHER" id="PTHR24177:SF434">
    <property type="entry name" value="PGG DOMAIN-CONTAINING PROTEIN"/>
    <property type="match status" value="1"/>
</dbReference>
<dbReference type="Gene3D" id="1.25.40.20">
    <property type="entry name" value="Ankyrin repeat-containing domain"/>
    <property type="match status" value="2"/>
</dbReference>
<protein>
    <submittedName>
        <fullName evidence="1">Uncharacterized protein</fullName>
    </submittedName>
</protein>
<evidence type="ECO:0000313" key="2">
    <source>
        <dbReference type="Proteomes" id="UP000827721"/>
    </source>
</evidence>
<dbReference type="Proteomes" id="UP000827721">
    <property type="component" value="Unassembled WGS sequence"/>
</dbReference>
<gene>
    <name evidence="1" type="ORF">JRO89_XS06G0212900</name>
</gene>
<comment type="caution">
    <text evidence="1">The sequence shown here is derived from an EMBL/GenBank/DDBJ whole genome shotgun (WGS) entry which is preliminary data.</text>
</comment>
<proteinExistence type="predicted"/>
<accession>A0ABQ8HZ83</accession>
<keyword evidence="2" id="KW-1185">Reference proteome</keyword>
<dbReference type="InterPro" id="IPR002110">
    <property type="entry name" value="Ankyrin_rpt"/>
</dbReference>
<evidence type="ECO:0000313" key="1">
    <source>
        <dbReference type="EMBL" id="KAH7569618.1"/>
    </source>
</evidence>
<dbReference type="PANTHER" id="PTHR24177">
    <property type="entry name" value="CASKIN"/>
    <property type="match status" value="1"/>
</dbReference>
<organism evidence="1 2">
    <name type="scientific">Xanthoceras sorbifolium</name>
    <dbReference type="NCBI Taxonomy" id="99658"/>
    <lineage>
        <taxon>Eukaryota</taxon>
        <taxon>Viridiplantae</taxon>
        <taxon>Streptophyta</taxon>
        <taxon>Embryophyta</taxon>
        <taxon>Tracheophyta</taxon>
        <taxon>Spermatophyta</taxon>
        <taxon>Magnoliopsida</taxon>
        <taxon>eudicotyledons</taxon>
        <taxon>Gunneridae</taxon>
        <taxon>Pentapetalae</taxon>
        <taxon>rosids</taxon>
        <taxon>malvids</taxon>
        <taxon>Sapindales</taxon>
        <taxon>Sapindaceae</taxon>
        <taxon>Xanthoceroideae</taxon>
        <taxon>Xanthoceras</taxon>
    </lineage>
</organism>
<dbReference type="SMART" id="SM00248">
    <property type="entry name" value="ANK"/>
    <property type="match status" value="5"/>
</dbReference>
<dbReference type="Pfam" id="PF12796">
    <property type="entry name" value="Ank_2"/>
    <property type="match status" value="1"/>
</dbReference>
<dbReference type="EMBL" id="JAFEMO010000006">
    <property type="protein sequence ID" value="KAH7569618.1"/>
    <property type="molecule type" value="Genomic_DNA"/>
</dbReference>
<reference evidence="1 2" key="1">
    <citation type="submission" date="2021-02" db="EMBL/GenBank/DDBJ databases">
        <title>Plant Genome Project.</title>
        <authorList>
            <person name="Zhang R.-G."/>
        </authorList>
    </citation>
    <scope>NUCLEOTIDE SEQUENCE [LARGE SCALE GENOMIC DNA]</scope>
    <source>
        <tissue evidence="1">Leaves</tissue>
    </source>
</reference>
<name>A0ABQ8HZ83_9ROSI</name>